<keyword evidence="3" id="KW-1185">Reference proteome</keyword>
<organism evidence="2 3">
    <name type="scientific">Eragrostis curvula</name>
    <name type="common">weeping love grass</name>
    <dbReference type="NCBI Taxonomy" id="38414"/>
    <lineage>
        <taxon>Eukaryota</taxon>
        <taxon>Viridiplantae</taxon>
        <taxon>Streptophyta</taxon>
        <taxon>Embryophyta</taxon>
        <taxon>Tracheophyta</taxon>
        <taxon>Spermatophyta</taxon>
        <taxon>Magnoliopsida</taxon>
        <taxon>Liliopsida</taxon>
        <taxon>Poales</taxon>
        <taxon>Poaceae</taxon>
        <taxon>PACMAD clade</taxon>
        <taxon>Chloridoideae</taxon>
        <taxon>Eragrostideae</taxon>
        <taxon>Eragrostidinae</taxon>
        <taxon>Eragrostis</taxon>
    </lineage>
</organism>
<proteinExistence type="predicted"/>
<dbReference type="Proteomes" id="UP000324897">
    <property type="component" value="Unassembled WGS sequence"/>
</dbReference>
<evidence type="ECO:0000313" key="2">
    <source>
        <dbReference type="EMBL" id="TVU06102.1"/>
    </source>
</evidence>
<dbReference type="AlphaFoldDB" id="A0A5J9T456"/>
<protein>
    <submittedName>
        <fullName evidence="2">Uncharacterized protein</fullName>
    </submittedName>
</protein>
<feature type="region of interest" description="Disordered" evidence="1">
    <location>
        <begin position="101"/>
        <end position="122"/>
    </location>
</feature>
<evidence type="ECO:0000256" key="1">
    <source>
        <dbReference type="SAM" id="MobiDB-lite"/>
    </source>
</evidence>
<name>A0A5J9T456_9POAL</name>
<accession>A0A5J9T456</accession>
<sequence length="122" mass="14438">MRRRHAGPVRLAGKRRTVRRRRRVLRAWRRRRRRLRALRRQSGRPRRRLKRLLLLLIGAQNTALILEVHGESVKLEELSWVMKTDGDTLLMSVIRIEHAETMERRKPKPGEPVKKRGGCGAE</sequence>
<comment type="caution">
    <text evidence="2">The sequence shown here is derived from an EMBL/GenBank/DDBJ whole genome shotgun (WGS) entry which is preliminary data.</text>
</comment>
<dbReference type="Gramene" id="TVU06102">
    <property type="protein sequence ID" value="TVU06102"/>
    <property type="gene ID" value="EJB05_49294"/>
</dbReference>
<reference evidence="2 3" key="1">
    <citation type="journal article" date="2019" name="Sci. Rep.">
        <title>A high-quality genome of Eragrostis curvula grass provides insights into Poaceae evolution and supports new strategies to enhance forage quality.</title>
        <authorList>
            <person name="Carballo J."/>
            <person name="Santos B.A.C.M."/>
            <person name="Zappacosta D."/>
            <person name="Garbus I."/>
            <person name="Selva J.P."/>
            <person name="Gallo C.A."/>
            <person name="Diaz A."/>
            <person name="Albertini E."/>
            <person name="Caccamo M."/>
            <person name="Echenique V."/>
        </authorList>
    </citation>
    <scope>NUCLEOTIDE SEQUENCE [LARGE SCALE GENOMIC DNA]</scope>
    <source>
        <strain evidence="3">cv. Victoria</strain>
        <tissue evidence="2">Leaf</tissue>
    </source>
</reference>
<dbReference type="EMBL" id="RWGY01000051">
    <property type="protein sequence ID" value="TVU06102.1"/>
    <property type="molecule type" value="Genomic_DNA"/>
</dbReference>
<evidence type="ECO:0000313" key="3">
    <source>
        <dbReference type="Proteomes" id="UP000324897"/>
    </source>
</evidence>
<feature type="non-terminal residue" evidence="2">
    <location>
        <position position="1"/>
    </location>
</feature>
<feature type="compositionally biased region" description="Basic and acidic residues" evidence="1">
    <location>
        <begin position="101"/>
        <end position="114"/>
    </location>
</feature>
<gene>
    <name evidence="2" type="ORF">EJB05_49294</name>
</gene>